<accession>A0A975DHQ3</accession>
<dbReference type="RefSeq" id="WP_208842096.1">
    <property type="nucleotide sequence ID" value="NZ_CP072133.1"/>
</dbReference>
<proteinExistence type="inferred from homology"/>
<comment type="cofactor">
    <cofactor evidence="11">
        <name>Mg(2+)</name>
        <dbReference type="ChEBI" id="CHEBI:18420"/>
    </cofactor>
</comment>
<comment type="catalytic activity">
    <reaction evidence="11">
        <text>L-seryl-[protein] + ATP = O-phospho-L-seryl-[protein] + ADP + H(+)</text>
        <dbReference type="Rhea" id="RHEA:17989"/>
        <dbReference type="Rhea" id="RHEA-COMP:9863"/>
        <dbReference type="Rhea" id="RHEA-COMP:11604"/>
        <dbReference type="ChEBI" id="CHEBI:15378"/>
        <dbReference type="ChEBI" id="CHEBI:29999"/>
        <dbReference type="ChEBI" id="CHEBI:30616"/>
        <dbReference type="ChEBI" id="CHEBI:83421"/>
        <dbReference type="ChEBI" id="CHEBI:456216"/>
        <dbReference type="EC" id="2.7.11.1"/>
    </reaction>
</comment>
<protein>
    <recommendedName>
        <fullName evidence="11">Stress response kinase A</fullName>
        <ecNumber evidence="11">2.7.11.1</ecNumber>
    </recommendedName>
    <alternativeName>
        <fullName evidence="11">Serine/threonine-protein kinase SrkA</fullName>
    </alternativeName>
</protein>
<dbReference type="EC" id="2.7.11.1" evidence="11"/>
<feature type="active site" description="Proton acceptor" evidence="11">
    <location>
        <position position="198"/>
    </location>
</feature>
<feature type="site" description="ATP" evidence="11">
    <location>
        <position position="34"/>
    </location>
</feature>
<dbReference type="Proteomes" id="UP000664904">
    <property type="component" value="Chromosome"/>
</dbReference>
<evidence type="ECO:0000259" key="12">
    <source>
        <dbReference type="Pfam" id="PF01636"/>
    </source>
</evidence>
<evidence type="ECO:0000256" key="1">
    <source>
        <dbReference type="ARBA" id="ARBA00022490"/>
    </source>
</evidence>
<feature type="binding site" evidence="11">
    <location>
        <position position="203"/>
    </location>
    <ligand>
        <name>Mg(2+)</name>
        <dbReference type="ChEBI" id="CHEBI:18420"/>
    </ligand>
</feature>
<evidence type="ECO:0000256" key="6">
    <source>
        <dbReference type="ARBA" id="ARBA00022741"/>
    </source>
</evidence>
<feature type="active site" evidence="11">
    <location>
        <position position="215"/>
    </location>
</feature>
<dbReference type="HAMAP" id="MF_01497">
    <property type="entry name" value="SrkA_kinase"/>
    <property type="match status" value="1"/>
</dbReference>
<comment type="subcellular location">
    <subcellularLocation>
        <location evidence="11">Cytoplasm</location>
    </subcellularLocation>
</comment>
<evidence type="ECO:0000256" key="11">
    <source>
        <dbReference type="HAMAP-Rule" id="MF_01497"/>
    </source>
</evidence>
<dbReference type="Gene3D" id="1.10.510.10">
    <property type="entry name" value="Transferase(Phosphotransferase) domain 1"/>
    <property type="match status" value="1"/>
</dbReference>
<feature type="binding site" evidence="11">
    <location>
        <position position="215"/>
    </location>
    <ligand>
        <name>Mg(2+)</name>
        <dbReference type="ChEBI" id="CHEBI:18420"/>
    </ligand>
</feature>
<evidence type="ECO:0000256" key="3">
    <source>
        <dbReference type="ARBA" id="ARBA00022553"/>
    </source>
</evidence>
<keyword evidence="1 11" id="KW-0963">Cytoplasm</keyword>
<dbReference type="InterPro" id="IPR011009">
    <property type="entry name" value="Kinase-like_dom_sf"/>
</dbReference>
<dbReference type="GO" id="GO:0005524">
    <property type="term" value="F:ATP binding"/>
    <property type="evidence" value="ECO:0007669"/>
    <property type="project" value="UniProtKB-UniRule"/>
</dbReference>
<evidence type="ECO:0000313" key="14">
    <source>
        <dbReference type="Proteomes" id="UP000664904"/>
    </source>
</evidence>
<keyword evidence="7 11" id="KW-0418">Kinase</keyword>
<dbReference type="InterPro" id="IPR002575">
    <property type="entry name" value="Aminoglycoside_PTrfase"/>
</dbReference>
<evidence type="ECO:0000256" key="4">
    <source>
        <dbReference type="ARBA" id="ARBA00022679"/>
    </source>
</evidence>
<evidence type="ECO:0000256" key="5">
    <source>
        <dbReference type="ARBA" id="ARBA00022723"/>
    </source>
</evidence>
<dbReference type="AlphaFoldDB" id="A0A975DHQ3"/>
<dbReference type="Pfam" id="PF01636">
    <property type="entry name" value="APH"/>
    <property type="match status" value="1"/>
</dbReference>
<dbReference type="GO" id="GO:0005737">
    <property type="term" value="C:cytoplasm"/>
    <property type="evidence" value="ECO:0007669"/>
    <property type="project" value="UniProtKB-SubCell"/>
</dbReference>
<gene>
    <name evidence="11" type="primary">srkA</name>
    <name evidence="13" type="ORF">J5O05_11025</name>
</gene>
<evidence type="ECO:0000256" key="8">
    <source>
        <dbReference type="ARBA" id="ARBA00022840"/>
    </source>
</evidence>
<sequence>MSQFSFSNLTPEHILDAVESLGIYPETGLLALNSYENRVYQFKADDGLRYVTKFYRPHRWTQAQILEEHAFAFELQDAEIPVVAPITRDGNSLFEHDGYWFTVYPSVGGRSFEADNLDNLEYLGQLLGRVHQVGEKQQFASRTTLGPQTHLVEASRELEQSPLIPSTYKLRLIELVEELKAKVVALYRPNNQIRLHGDCHTGNILSMTEGLCLVDLDDACMGPAVQDLWMMLSGDRQSQMVQLDTLLCGYEMFRDFPRSELEMIESLRTMRMVNYMAWLSKRFDDPAFKSAFSWFATPQYWEQQLKALEEQILAMESPTLTLWP</sequence>
<dbReference type="SUPFAM" id="SSF56112">
    <property type="entry name" value="Protein kinase-like (PK-like)"/>
    <property type="match status" value="1"/>
</dbReference>
<keyword evidence="4 11" id="KW-0808">Transferase</keyword>
<dbReference type="GO" id="GO:0004674">
    <property type="term" value="F:protein serine/threonine kinase activity"/>
    <property type="evidence" value="ECO:0007669"/>
    <property type="project" value="UniProtKB-UniRule"/>
</dbReference>
<keyword evidence="9 11" id="KW-0460">Magnesium</keyword>
<keyword evidence="3 11" id="KW-0597">Phosphoprotein</keyword>
<comment type="similarity">
    <text evidence="11">Belongs to the SrkA/RdoA protein kinase family.</text>
</comment>
<evidence type="ECO:0000313" key="13">
    <source>
        <dbReference type="EMBL" id="QTH70506.1"/>
    </source>
</evidence>
<keyword evidence="5 11" id="KW-0479">Metal-binding</keyword>
<evidence type="ECO:0000256" key="9">
    <source>
        <dbReference type="ARBA" id="ARBA00022842"/>
    </source>
</evidence>
<keyword evidence="8 11" id="KW-0067">ATP-binding</keyword>
<comment type="catalytic activity">
    <reaction evidence="11">
        <text>L-threonyl-[protein] + ATP = O-phospho-L-threonyl-[protein] + ADP + H(+)</text>
        <dbReference type="Rhea" id="RHEA:46608"/>
        <dbReference type="Rhea" id="RHEA-COMP:11060"/>
        <dbReference type="Rhea" id="RHEA-COMP:11605"/>
        <dbReference type="ChEBI" id="CHEBI:15378"/>
        <dbReference type="ChEBI" id="CHEBI:30013"/>
        <dbReference type="ChEBI" id="CHEBI:30616"/>
        <dbReference type="ChEBI" id="CHEBI:61977"/>
        <dbReference type="ChEBI" id="CHEBI:456216"/>
        <dbReference type="EC" id="2.7.11.1"/>
    </reaction>
</comment>
<comment type="subunit">
    <text evidence="11">Monomer.</text>
</comment>
<dbReference type="KEGG" id="pxi:J5O05_11025"/>
<keyword evidence="14" id="KW-1185">Reference proteome</keyword>
<dbReference type="PANTHER" id="PTHR39573">
    <property type="entry name" value="STRESS RESPONSE KINASE A"/>
    <property type="match status" value="1"/>
</dbReference>
<evidence type="ECO:0000256" key="7">
    <source>
        <dbReference type="ARBA" id="ARBA00022777"/>
    </source>
</evidence>
<dbReference type="Gene3D" id="1.20.1270.170">
    <property type="match status" value="1"/>
</dbReference>
<keyword evidence="10 11" id="KW-0346">Stress response</keyword>
<reference evidence="13" key="1">
    <citation type="submission" date="2021-03" db="EMBL/GenBank/DDBJ databases">
        <title>Complete Genome of Pseudoalteromonas xiamenensis STKMTI.2, a new potential marine bacterium producing anti-Vibrio compounds.</title>
        <authorList>
            <person name="Handayani D.P."/>
            <person name="Isnansetyo A."/>
            <person name="Istiqomah I."/>
            <person name="Jumina J."/>
        </authorList>
    </citation>
    <scope>NUCLEOTIDE SEQUENCE</scope>
    <source>
        <strain evidence="13">STKMTI.2</strain>
    </source>
</reference>
<evidence type="ECO:0000256" key="2">
    <source>
        <dbReference type="ARBA" id="ARBA00022527"/>
    </source>
</evidence>
<feature type="domain" description="Aminoglycoside phosphotransferase" evidence="12">
    <location>
        <begin position="34"/>
        <end position="258"/>
    </location>
</feature>
<evidence type="ECO:0000256" key="10">
    <source>
        <dbReference type="ARBA" id="ARBA00023016"/>
    </source>
</evidence>
<dbReference type="GO" id="GO:0000287">
    <property type="term" value="F:magnesium ion binding"/>
    <property type="evidence" value="ECO:0007669"/>
    <property type="project" value="UniProtKB-UniRule"/>
</dbReference>
<dbReference type="EMBL" id="CP072133">
    <property type="protein sequence ID" value="QTH70506.1"/>
    <property type="molecule type" value="Genomic_DNA"/>
</dbReference>
<dbReference type="InterPro" id="IPR032882">
    <property type="entry name" value="SrkA/RdoA"/>
</dbReference>
<keyword evidence="2 11" id="KW-0723">Serine/threonine-protein kinase</keyword>
<name>A0A975DHQ3_9GAMM</name>
<organism evidence="13 14">
    <name type="scientific">Pseudoalteromonas xiamenensis</name>
    <dbReference type="NCBI Taxonomy" id="882626"/>
    <lineage>
        <taxon>Bacteria</taxon>
        <taxon>Pseudomonadati</taxon>
        <taxon>Pseudomonadota</taxon>
        <taxon>Gammaproteobacteria</taxon>
        <taxon>Alteromonadales</taxon>
        <taxon>Pseudoalteromonadaceae</taxon>
        <taxon>Pseudoalteromonas</taxon>
    </lineage>
</organism>
<keyword evidence="6 11" id="KW-0547">Nucleotide-binding</keyword>
<dbReference type="Gene3D" id="3.30.200.70">
    <property type="match status" value="1"/>
</dbReference>
<dbReference type="PANTHER" id="PTHR39573:SF1">
    <property type="entry name" value="STRESS RESPONSE KINASE A"/>
    <property type="match status" value="1"/>
</dbReference>
<dbReference type="NCBIfam" id="NF008738">
    <property type="entry name" value="PRK11768.1"/>
    <property type="match status" value="1"/>
</dbReference>
<comment type="function">
    <text evidence="11">A protein kinase that phosphorylates Ser and Thr residues. Probably acts to suppress the effects of stress linked to accumulation of reactive oxygen species. Probably involved in the extracytoplasmic stress response.</text>
</comment>